<protein>
    <recommendedName>
        <fullName evidence="1">RAP domain-containing protein</fullName>
    </recommendedName>
</protein>
<evidence type="ECO:0000313" key="2">
    <source>
        <dbReference type="EMBL" id="KAK2088870.1"/>
    </source>
</evidence>
<dbReference type="SMART" id="SM00952">
    <property type="entry name" value="RAP"/>
    <property type="match status" value="1"/>
</dbReference>
<name>A0ABQ9TWK7_SAGOE</name>
<reference evidence="2 3" key="1">
    <citation type="submission" date="2023-05" db="EMBL/GenBank/DDBJ databases">
        <title>B98-5 Cell Line De Novo Hybrid Assembly: An Optical Mapping Approach.</title>
        <authorList>
            <person name="Kananen K."/>
            <person name="Auerbach J.A."/>
            <person name="Kautto E."/>
            <person name="Blachly J.S."/>
        </authorList>
    </citation>
    <scope>NUCLEOTIDE SEQUENCE [LARGE SCALE GENOMIC DNA]</scope>
    <source>
        <strain evidence="2">B95-8</strain>
        <tissue evidence="2">Cell line</tissue>
    </source>
</reference>
<feature type="domain" description="RAP" evidence="1">
    <location>
        <begin position="1"/>
        <end position="65"/>
    </location>
</feature>
<dbReference type="InterPro" id="IPR013584">
    <property type="entry name" value="RAP"/>
</dbReference>
<evidence type="ECO:0000259" key="1">
    <source>
        <dbReference type="PROSITE" id="PS51286"/>
    </source>
</evidence>
<dbReference type="PROSITE" id="PS51286">
    <property type="entry name" value="RAP"/>
    <property type="match status" value="1"/>
</dbReference>
<accession>A0ABQ9TWK7</accession>
<dbReference type="Pfam" id="PF08373">
    <property type="entry name" value="RAP"/>
    <property type="match status" value="1"/>
</dbReference>
<sequence>MSLPGQGGTGVVGTPAFLPDGSVLLGWMALREWHLGLMGYQLLPLSFQELESQRGLPQLKSYLKQKLQALGLRWGPKAGVRG</sequence>
<organism evidence="2 3">
    <name type="scientific">Saguinus oedipus</name>
    <name type="common">Cotton-top tamarin</name>
    <name type="synonym">Oedipomidas oedipus</name>
    <dbReference type="NCBI Taxonomy" id="9490"/>
    <lineage>
        <taxon>Eukaryota</taxon>
        <taxon>Metazoa</taxon>
        <taxon>Chordata</taxon>
        <taxon>Craniata</taxon>
        <taxon>Vertebrata</taxon>
        <taxon>Euteleostomi</taxon>
        <taxon>Mammalia</taxon>
        <taxon>Eutheria</taxon>
        <taxon>Euarchontoglires</taxon>
        <taxon>Primates</taxon>
        <taxon>Haplorrhini</taxon>
        <taxon>Platyrrhini</taxon>
        <taxon>Cebidae</taxon>
        <taxon>Callitrichinae</taxon>
        <taxon>Saguinus</taxon>
    </lineage>
</organism>
<comment type="caution">
    <text evidence="2">The sequence shown here is derived from an EMBL/GenBank/DDBJ whole genome shotgun (WGS) entry which is preliminary data.</text>
</comment>
<keyword evidence="3" id="KW-1185">Reference proteome</keyword>
<proteinExistence type="predicted"/>
<gene>
    <name evidence="2" type="ORF">P7K49_034777</name>
</gene>
<evidence type="ECO:0000313" key="3">
    <source>
        <dbReference type="Proteomes" id="UP001266305"/>
    </source>
</evidence>
<dbReference type="EMBL" id="JASSZA010000019">
    <property type="protein sequence ID" value="KAK2088870.1"/>
    <property type="molecule type" value="Genomic_DNA"/>
</dbReference>
<dbReference type="Proteomes" id="UP001266305">
    <property type="component" value="Unassembled WGS sequence"/>
</dbReference>